<feature type="domain" description="Reverse transcriptase" evidence="1">
    <location>
        <begin position="160"/>
        <end position="362"/>
    </location>
</feature>
<dbReference type="Pfam" id="PF00078">
    <property type="entry name" value="RVT_1"/>
    <property type="match status" value="1"/>
</dbReference>
<reference evidence="2 3" key="1">
    <citation type="journal article" date="2023" name="J. Hered.">
        <title>Chromosome-level genome of the wood stork (Mycteria americana) provides insight into avian chromosome evolution.</title>
        <authorList>
            <person name="Flamio R. Jr."/>
            <person name="Ramstad K.M."/>
        </authorList>
    </citation>
    <scope>NUCLEOTIDE SEQUENCE [LARGE SCALE GENOMIC DNA]</scope>
    <source>
        <strain evidence="2">JAX WOST 10</strain>
    </source>
</reference>
<evidence type="ECO:0000259" key="1">
    <source>
        <dbReference type="Pfam" id="PF00078"/>
    </source>
</evidence>
<dbReference type="InterPro" id="IPR000477">
    <property type="entry name" value="RT_dom"/>
</dbReference>
<sequence length="644" mass="73627">MLPGCARDGVMKAKVQLELNLARDAKNNKKGFYRYVIQKRKVKESIPPLMSKAGKLVTMDEKKAESSLATPLEWMDRKAGTRGAKSLPLKDQVQDHLRNLNIHKPVGPDEMHPRVLRELADVVAKPLSMIFEKSWQSGEVAGDWKKGNIAPIFTKGREEDPGNYRLVSLTSVPGKIMEQILLEAMLKHMEDREVIRDSQHGFTKSKSCLTNLDGVTTSVDKGRDTDVIYLNFCKAFDMVAHNILLSKLERYGFDGWTLRWMRNWLNGCIQRVVVNDSMSRWRLVTSGVSQRSILGPVLFNNFIKDMDSGIKSTLSKFADCTKLSGAADTPEGRDTIQRDPDKLEKWVHVNLMRFNKAKCKYQYRLRDEGIESSPTEKDLAVLVDEKLDMRWQCVLAPRAANRILGCIKRSMTSRSREVILPLYSALVRSHLEYCIQLWNPQHRKDMDLLDWVQRRPTKMIRGLEHLSYGERLRGLGLLSLEKRSLEGDVIAAFQVCCNRTRGNGFKLKEGRFRLDIRKKFFTVRVVKHWNRLPREVVDAPSLETFKVRLDRAYLGRNNPMHQYKLWVKLLGRSSAEKELGVPEDNKLTVYQQCALVAQKSISLLGCMRRSVSKVHKKLGGGTARTADPNWPKGYSIPYGITLSI</sequence>
<dbReference type="EMBL" id="JAUNZN010000001">
    <property type="protein sequence ID" value="KAK4832997.1"/>
    <property type="molecule type" value="Genomic_DNA"/>
</dbReference>
<dbReference type="Proteomes" id="UP001333110">
    <property type="component" value="Unassembled WGS sequence"/>
</dbReference>
<proteinExistence type="predicted"/>
<comment type="caution">
    <text evidence="2">The sequence shown here is derived from an EMBL/GenBank/DDBJ whole genome shotgun (WGS) entry which is preliminary data.</text>
</comment>
<evidence type="ECO:0000313" key="2">
    <source>
        <dbReference type="EMBL" id="KAK4832997.1"/>
    </source>
</evidence>
<accession>A0AAN7SAU0</accession>
<protein>
    <recommendedName>
        <fullName evidence="1">Reverse transcriptase domain-containing protein</fullName>
    </recommendedName>
</protein>
<organism evidence="2 3">
    <name type="scientific">Mycteria americana</name>
    <name type="common">Wood stork</name>
    <dbReference type="NCBI Taxonomy" id="33587"/>
    <lineage>
        <taxon>Eukaryota</taxon>
        <taxon>Metazoa</taxon>
        <taxon>Chordata</taxon>
        <taxon>Craniata</taxon>
        <taxon>Vertebrata</taxon>
        <taxon>Euteleostomi</taxon>
        <taxon>Archelosauria</taxon>
        <taxon>Archosauria</taxon>
        <taxon>Dinosauria</taxon>
        <taxon>Saurischia</taxon>
        <taxon>Theropoda</taxon>
        <taxon>Coelurosauria</taxon>
        <taxon>Aves</taxon>
        <taxon>Neognathae</taxon>
        <taxon>Neoaves</taxon>
        <taxon>Aequornithes</taxon>
        <taxon>Ciconiiformes</taxon>
        <taxon>Ciconiidae</taxon>
        <taxon>Mycteria</taxon>
    </lineage>
</organism>
<dbReference type="PANTHER" id="PTHR33332">
    <property type="entry name" value="REVERSE TRANSCRIPTASE DOMAIN-CONTAINING PROTEIN"/>
    <property type="match status" value="1"/>
</dbReference>
<gene>
    <name evidence="2" type="ORF">QYF61_027021</name>
</gene>
<name>A0AAN7SAU0_MYCAM</name>
<evidence type="ECO:0000313" key="3">
    <source>
        <dbReference type="Proteomes" id="UP001333110"/>
    </source>
</evidence>
<keyword evidence="3" id="KW-1185">Reference proteome</keyword>
<dbReference type="CDD" id="cd01650">
    <property type="entry name" value="RT_nLTR_like"/>
    <property type="match status" value="1"/>
</dbReference>
<dbReference type="AlphaFoldDB" id="A0AAN7SAU0"/>